<reference evidence="1 2" key="1">
    <citation type="journal article" date="2018" name="PLoS Genet.">
        <title>Population sequencing reveals clonal diversity and ancestral inbreeding in the grapevine cultivar Chardonnay.</title>
        <authorList>
            <person name="Roach M.J."/>
            <person name="Johnson D.L."/>
            <person name="Bohlmann J."/>
            <person name="van Vuuren H.J."/>
            <person name="Jones S.J."/>
            <person name="Pretorius I.S."/>
            <person name="Schmidt S.A."/>
            <person name="Borneman A.R."/>
        </authorList>
    </citation>
    <scope>NUCLEOTIDE SEQUENCE [LARGE SCALE GENOMIC DNA]</scope>
    <source>
        <strain evidence="2">cv. Chardonnay</strain>
        <tissue evidence="1">Leaf</tissue>
    </source>
</reference>
<dbReference type="AlphaFoldDB" id="A0A438EUC6"/>
<dbReference type="Proteomes" id="UP000288805">
    <property type="component" value="Unassembled WGS sequence"/>
</dbReference>
<protein>
    <submittedName>
        <fullName evidence="1">Phytochrome-associated serine/threonine-protein phosphatase</fullName>
    </submittedName>
</protein>
<comment type="caution">
    <text evidence="1">The sequence shown here is derived from an EMBL/GenBank/DDBJ whole genome shotgun (WGS) entry which is preliminary data.</text>
</comment>
<name>A0A438EUC6_VITVI</name>
<dbReference type="EMBL" id="QGNW01001184">
    <property type="protein sequence ID" value="RVW51308.1"/>
    <property type="molecule type" value="Genomic_DNA"/>
</dbReference>
<organism evidence="1 2">
    <name type="scientific">Vitis vinifera</name>
    <name type="common">Grape</name>
    <dbReference type="NCBI Taxonomy" id="29760"/>
    <lineage>
        <taxon>Eukaryota</taxon>
        <taxon>Viridiplantae</taxon>
        <taxon>Streptophyta</taxon>
        <taxon>Embryophyta</taxon>
        <taxon>Tracheophyta</taxon>
        <taxon>Spermatophyta</taxon>
        <taxon>Magnoliopsida</taxon>
        <taxon>eudicotyledons</taxon>
        <taxon>Gunneridae</taxon>
        <taxon>Pentapetalae</taxon>
        <taxon>rosids</taxon>
        <taxon>Vitales</taxon>
        <taxon>Vitaceae</taxon>
        <taxon>Viteae</taxon>
        <taxon>Vitis</taxon>
    </lineage>
</organism>
<accession>A0A438EUC6</accession>
<proteinExistence type="predicted"/>
<sequence length="74" mass="8599">MDLDQWISKVKEGQHLLEDELQLLCEYVRFLVVELVHFAFNLVGKRMDSLNLEASLMSKFGFRCFGERRSACAS</sequence>
<evidence type="ECO:0000313" key="1">
    <source>
        <dbReference type="EMBL" id="RVW51308.1"/>
    </source>
</evidence>
<gene>
    <name evidence="1" type="primary">FYPP_1</name>
    <name evidence="1" type="ORF">CK203_075474</name>
</gene>
<evidence type="ECO:0000313" key="2">
    <source>
        <dbReference type="Proteomes" id="UP000288805"/>
    </source>
</evidence>